<evidence type="ECO:0000256" key="1">
    <source>
        <dbReference type="ARBA" id="ARBA00004325"/>
    </source>
</evidence>
<comment type="function">
    <text evidence="7">Component of the MICOS complex, a large protein complex of the mitochondrial inner membrane that plays crucial roles in the maintenance of crista junctions, inner membrane architecture, and formation of contact sites to the outer membrane.</text>
</comment>
<gene>
    <name evidence="9" type="primary">APOO</name>
</gene>
<evidence type="ECO:0000256" key="2">
    <source>
        <dbReference type="ARBA" id="ARBA00010904"/>
    </source>
</evidence>
<organism evidence="9 10">
    <name type="scientific">Fundulus heteroclitus</name>
    <name type="common">Killifish</name>
    <name type="synonym">Mummichog</name>
    <dbReference type="NCBI Taxonomy" id="8078"/>
    <lineage>
        <taxon>Eukaryota</taxon>
        <taxon>Metazoa</taxon>
        <taxon>Chordata</taxon>
        <taxon>Craniata</taxon>
        <taxon>Vertebrata</taxon>
        <taxon>Euteleostomi</taxon>
        <taxon>Actinopterygii</taxon>
        <taxon>Neopterygii</taxon>
        <taxon>Teleostei</taxon>
        <taxon>Neoteleostei</taxon>
        <taxon>Acanthomorphata</taxon>
        <taxon>Ovalentaria</taxon>
        <taxon>Atherinomorphae</taxon>
        <taxon>Cyprinodontiformes</taxon>
        <taxon>Fundulidae</taxon>
        <taxon>Fundulus</taxon>
    </lineage>
</organism>
<evidence type="ECO:0000256" key="6">
    <source>
        <dbReference type="ARBA" id="ARBA00023136"/>
    </source>
</evidence>
<keyword evidence="6" id="KW-0472">Membrane</keyword>
<dbReference type="Proteomes" id="UP000265000">
    <property type="component" value="Unplaced"/>
</dbReference>
<evidence type="ECO:0000313" key="10">
    <source>
        <dbReference type="Proteomes" id="UP000265000"/>
    </source>
</evidence>
<keyword evidence="7" id="KW-0999">Mitochondrion inner membrane</keyword>
<comment type="subunit">
    <text evidence="7">Component of the mitochondrial contact site and cristae organizing system (MICOS) complex.</text>
</comment>
<reference evidence="9" key="2">
    <citation type="submission" date="2025-09" db="UniProtKB">
        <authorList>
            <consortium name="Ensembl"/>
        </authorList>
    </citation>
    <scope>IDENTIFICATION</scope>
</reference>
<dbReference type="PANTHER" id="PTHR14564">
    <property type="entry name" value="MICOS COMPLEX SUBUNIT MIC26 / MIC27 FAMILY MEMBER"/>
    <property type="match status" value="1"/>
</dbReference>
<reference evidence="9" key="1">
    <citation type="submission" date="2025-08" db="UniProtKB">
        <authorList>
            <consortium name="Ensembl"/>
        </authorList>
    </citation>
    <scope>IDENTIFICATION</scope>
</reference>
<dbReference type="InterPro" id="IPR033182">
    <property type="entry name" value="MIC26/MIC27_animal"/>
</dbReference>
<dbReference type="STRING" id="8078.ENSFHEP00000005512"/>
<keyword evidence="5 7" id="KW-0496">Mitochondrion</keyword>
<dbReference type="Ensembl" id="ENSFHET00000007050.1">
    <property type="protein sequence ID" value="ENSFHEP00000005512.1"/>
    <property type="gene ID" value="ENSFHEG00000006467.1"/>
</dbReference>
<feature type="compositionally biased region" description="Basic and acidic residues" evidence="8">
    <location>
        <begin position="246"/>
        <end position="260"/>
    </location>
</feature>
<evidence type="ECO:0000256" key="4">
    <source>
        <dbReference type="ARBA" id="ARBA00022989"/>
    </source>
</evidence>
<dbReference type="GeneTree" id="ENSGT00530000063666"/>
<dbReference type="Pfam" id="PF09769">
    <property type="entry name" value="ApoO"/>
    <property type="match status" value="1"/>
</dbReference>
<accession>A0A3Q2P0Y3</accession>
<feature type="region of interest" description="Disordered" evidence="8">
    <location>
        <begin position="245"/>
        <end position="269"/>
    </location>
</feature>
<comment type="similarity">
    <text evidence="2">Belongs to the apolipoprotein O/MICOS complex subunit Mic27 family.</text>
</comment>
<sequence length="269" mass="29189">MADMSVEYWTFNLLSSSRRVVLCLDYKLRKLDGLLGLIAACCCCSSVSHQVSLWAAAPGLTALLGGSVLSAGEAKKKKSSQAVLSIDELPSLYTTPEPTPVHLEAEAGQLEQSVASLRKWAEPYTDLCQQNVQAAVEKAERVYRTAEPTINASASTIRETYRFLSDPPPDLYPRVGVVGFSGFLGLYLAKGSRMKRLAFPAGLMALSASMFYPQQAAAVLKVSRDQVLLWTQQGRVAMETLWKRPPAGEKKAVKPEKTAQEAESGATNS</sequence>
<evidence type="ECO:0000256" key="8">
    <source>
        <dbReference type="SAM" id="MobiDB-lite"/>
    </source>
</evidence>
<evidence type="ECO:0000256" key="7">
    <source>
        <dbReference type="RuleBase" id="RU363021"/>
    </source>
</evidence>
<keyword evidence="10" id="KW-1185">Reference proteome</keyword>
<name>A0A3Q2P0Y3_FUNHE</name>
<keyword evidence="4" id="KW-1133">Transmembrane helix</keyword>
<dbReference type="GO" id="GO:0042407">
    <property type="term" value="P:cristae formation"/>
    <property type="evidence" value="ECO:0007669"/>
    <property type="project" value="InterPro"/>
</dbReference>
<protein>
    <recommendedName>
        <fullName evidence="7">MICOS complex subunit</fullName>
    </recommendedName>
</protein>
<proteinExistence type="inferred from homology"/>
<dbReference type="InterPro" id="IPR019166">
    <property type="entry name" value="MIC26/MIC27"/>
</dbReference>
<evidence type="ECO:0000256" key="3">
    <source>
        <dbReference type="ARBA" id="ARBA00022692"/>
    </source>
</evidence>
<evidence type="ECO:0000313" key="9">
    <source>
        <dbReference type="Ensembl" id="ENSFHEP00000005512.1"/>
    </source>
</evidence>
<dbReference type="AlphaFoldDB" id="A0A3Q2P0Y3"/>
<comment type="subcellular location">
    <subcellularLocation>
        <location evidence="7">Mitochondrion inner membrane</location>
    </subcellularLocation>
    <subcellularLocation>
        <location evidence="1">Mitochondrion membrane</location>
    </subcellularLocation>
</comment>
<evidence type="ECO:0000256" key="5">
    <source>
        <dbReference type="ARBA" id="ARBA00023128"/>
    </source>
</evidence>
<dbReference type="GO" id="GO:0061617">
    <property type="term" value="C:MICOS complex"/>
    <property type="evidence" value="ECO:0007669"/>
    <property type="project" value="UniProtKB-UniRule"/>
</dbReference>
<keyword evidence="3" id="KW-0812">Transmembrane</keyword>